<dbReference type="Gene3D" id="1.10.30.50">
    <property type="match status" value="1"/>
</dbReference>
<organism evidence="2 3">
    <name type="scientific">Seinonella peptonophila</name>
    <dbReference type="NCBI Taxonomy" id="112248"/>
    <lineage>
        <taxon>Bacteria</taxon>
        <taxon>Bacillati</taxon>
        <taxon>Bacillota</taxon>
        <taxon>Bacilli</taxon>
        <taxon>Bacillales</taxon>
        <taxon>Thermoactinomycetaceae</taxon>
        <taxon>Seinonella</taxon>
    </lineage>
</organism>
<proteinExistence type="predicted"/>
<dbReference type="OrthoDB" id="962665at2"/>
<dbReference type="STRING" id="112248.SAMN05444392_11665"/>
<dbReference type="CDD" id="cd00085">
    <property type="entry name" value="HNHc"/>
    <property type="match status" value="1"/>
</dbReference>
<evidence type="ECO:0000259" key="1">
    <source>
        <dbReference type="SMART" id="SM00507"/>
    </source>
</evidence>
<dbReference type="Proteomes" id="UP000184476">
    <property type="component" value="Unassembled WGS sequence"/>
</dbReference>
<protein>
    <submittedName>
        <fullName evidence="2">HNH endonuclease</fullName>
    </submittedName>
</protein>
<keyword evidence="2" id="KW-0255">Endonuclease</keyword>
<sequence length="174" mass="20484">MRWSQKVKQRDGKCAICQTPKNLTAHHLYSKSRYPMFSEDLNNGITLCQKHHQEFHDQCGNQAGFGFAKWLLNQQRVSRSHKDKVFQRVCELQEKLEELQRKRWNHNKSSSFSQTKKRFVLLQTSVSENEFDTFQSLCQALSLTPQQALHRLVHDEGQAWLKKEKVRETLLSLA</sequence>
<dbReference type="GO" id="GO:0004519">
    <property type="term" value="F:endonuclease activity"/>
    <property type="evidence" value="ECO:0007669"/>
    <property type="project" value="UniProtKB-KW"/>
</dbReference>
<dbReference type="AlphaFoldDB" id="A0A1M5AY89"/>
<keyword evidence="3" id="KW-1185">Reference proteome</keyword>
<dbReference type="InterPro" id="IPR003615">
    <property type="entry name" value="HNH_nuc"/>
</dbReference>
<dbReference type="Pfam" id="PF13391">
    <property type="entry name" value="HNH_2"/>
    <property type="match status" value="1"/>
</dbReference>
<reference evidence="2 3" key="1">
    <citation type="submission" date="2016-11" db="EMBL/GenBank/DDBJ databases">
        <authorList>
            <person name="Jaros S."/>
            <person name="Januszkiewicz K."/>
            <person name="Wedrychowicz H."/>
        </authorList>
    </citation>
    <scope>NUCLEOTIDE SEQUENCE [LARGE SCALE GENOMIC DNA]</scope>
    <source>
        <strain evidence="2 3">DSM 44666</strain>
    </source>
</reference>
<dbReference type="RefSeq" id="WP_073157754.1">
    <property type="nucleotide sequence ID" value="NZ_FQVL01000016.1"/>
</dbReference>
<gene>
    <name evidence="2" type="ORF">SAMN05444392_11665</name>
</gene>
<dbReference type="EMBL" id="FQVL01000016">
    <property type="protein sequence ID" value="SHF35047.1"/>
    <property type="molecule type" value="Genomic_DNA"/>
</dbReference>
<keyword evidence="2" id="KW-0378">Hydrolase</keyword>
<keyword evidence="2" id="KW-0540">Nuclease</keyword>
<feature type="domain" description="HNH nuclease" evidence="1">
    <location>
        <begin position="2"/>
        <end position="53"/>
    </location>
</feature>
<evidence type="ECO:0000313" key="3">
    <source>
        <dbReference type="Proteomes" id="UP000184476"/>
    </source>
</evidence>
<accession>A0A1M5AY89</accession>
<dbReference type="SMART" id="SM00507">
    <property type="entry name" value="HNHc"/>
    <property type="match status" value="1"/>
</dbReference>
<name>A0A1M5AY89_9BACL</name>
<evidence type="ECO:0000313" key="2">
    <source>
        <dbReference type="EMBL" id="SHF35047.1"/>
    </source>
</evidence>